<evidence type="ECO:0000256" key="5">
    <source>
        <dbReference type="ARBA" id="ARBA00023204"/>
    </source>
</evidence>
<feature type="domain" description="Methylated-DNA-[protein]-cysteine S-methyltransferase DNA binding" evidence="8">
    <location>
        <begin position="135"/>
        <end position="216"/>
    </location>
</feature>
<evidence type="ECO:0000256" key="7">
    <source>
        <dbReference type="SAM" id="MobiDB-lite"/>
    </source>
</evidence>
<dbReference type="InterPro" id="IPR036217">
    <property type="entry name" value="MethylDNA_cys_MeTrfase_DNAb"/>
</dbReference>
<gene>
    <name evidence="9" type="ORF">ACFYY5_20330</name>
</gene>
<dbReference type="GO" id="GO:0032259">
    <property type="term" value="P:methylation"/>
    <property type="evidence" value="ECO:0007669"/>
    <property type="project" value="UniProtKB-KW"/>
</dbReference>
<keyword evidence="2 9" id="KW-0489">Methyltransferase</keyword>
<evidence type="ECO:0000256" key="4">
    <source>
        <dbReference type="ARBA" id="ARBA00022763"/>
    </source>
</evidence>
<dbReference type="RefSeq" id="WP_063032855.1">
    <property type="nucleotide sequence ID" value="NZ_JADLPS010000009.1"/>
</dbReference>
<comment type="catalytic activity">
    <reaction evidence="6">
        <text>a 6-O-methyl-2'-deoxyguanosine in DNA + L-cysteinyl-[protein] = S-methyl-L-cysteinyl-[protein] + a 2'-deoxyguanosine in DNA</text>
        <dbReference type="Rhea" id="RHEA:24000"/>
        <dbReference type="Rhea" id="RHEA-COMP:10131"/>
        <dbReference type="Rhea" id="RHEA-COMP:10132"/>
        <dbReference type="Rhea" id="RHEA-COMP:11367"/>
        <dbReference type="Rhea" id="RHEA-COMP:11368"/>
        <dbReference type="ChEBI" id="CHEBI:29950"/>
        <dbReference type="ChEBI" id="CHEBI:82612"/>
        <dbReference type="ChEBI" id="CHEBI:85445"/>
        <dbReference type="ChEBI" id="CHEBI:85448"/>
        <dbReference type="EC" id="2.1.1.63"/>
    </reaction>
</comment>
<dbReference type="InterPro" id="IPR014048">
    <property type="entry name" value="MethylDNA_cys_MeTrfase_DNA-bd"/>
</dbReference>
<evidence type="ECO:0000256" key="6">
    <source>
        <dbReference type="ARBA" id="ARBA00049348"/>
    </source>
</evidence>
<comment type="catalytic activity">
    <reaction evidence="1">
        <text>a 4-O-methyl-thymidine in DNA + L-cysteinyl-[protein] = a thymidine in DNA + S-methyl-L-cysteinyl-[protein]</text>
        <dbReference type="Rhea" id="RHEA:53428"/>
        <dbReference type="Rhea" id="RHEA-COMP:10131"/>
        <dbReference type="Rhea" id="RHEA-COMP:10132"/>
        <dbReference type="Rhea" id="RHEA-COMP:13555"/>
        <dbReference type="Rhea" id="RHEA-COMP:13556"/>
        <dbReference type="ChEBI" id="CHEBI:29950"/>
        <dbReference type="ChEBI" id="CHEBI:82612"/>
        <dbReference type="ChEBI" id="CHEBI:137386"/>
        <dbReference type="ChEBI" id="CHEBI:137387"/>
        <dbReference type="EC" id="2.1.1.63"/>
    </reaction>
</comment>
<keyword evidence="4" id="KW-0227">DNA damage</keyword>
<comment type="caution">
    <text evidence="9">The sequence shown here is derived from an EMBL/GenBank/DDBJ whole genome shotgun (WGS) entry which is preliminary data.</text>
</comment>
<reference evidence="9 10" key="1">
    <citation type="submission" date="2024-10" db="EMBL/GenBank/DDBJ databases">
        <title>The Natural Products Discovery Center: Release of the First 8490 Sequenced Strains for Exploring Actinobacteria Biosynthetic Diversity.</title>
        <authorList>
            <person name="Kalkreuter E."/>
            <person name="Kautsar S.A."/>
            <person name="Yang D."/>
            <person name="Bader C.D."/>
            <person name="Teijaro C.N."/>
            <person name="Fluegel L."/>
            <person name="Davis C.M."/>
            <person name="Simpson J.R."/>
            <person name="Lauterbach L."/>
            <person name="Steele A.D."/>
            <person name="Gui C."/>
            <person name="Meng S."/>
            <person name="Li G."/>
            <person name="Viehrig K."/>
            <person name="Ye F."/>
            <person name="Su P."/>
            <person name="Kiefer A.F."/>
            <person name="Nichols A."/>
            <person name="Cepeda A.J."/>
            <person name="Yan W."/>
            <person name="Fan B."/>
            <person name="Jiang Y."/>
            <person name="Adhikari A."/>
            <person name="Zheng C.-J."/>
            <person name="Schuster L."/>
            <person name="Cowan T.M."/>
            <person name="Smanski M.J."/>
            <person name="Chevrette M.G."/>
            <person name="De Carvalho L.P.S."/>
            <person name="Shen B."/>
        </authorList>
    </citation>
    <scope>NUCLEOTIDE SEQUENCE [LARGE SCALE GENOMIC DNA]</scope>
    <source>
        <strain evidence="9 10">NPDC001867</strain>
    </source>
</reference>
<dbReference type="SUPFAM" id="SSF46767">
    <property type="entry name" value="Methylated DNA-protein cysteine methyltransferase, C-terminal domain"/>
    <property type="match status" value="1"/>
</dbReference>
<keyword evidence="10" id="KW-1185">Reference proteome</keyword>
<evidence type="ECO:0000256" key="1">
    <source>
        <dbReference type="ARBA" id="ARBA00001286"/>
    </source>
</evidence>
<feature type="compositionally biased region" description="Low complexity" evidence="7">
    <location>
        <begin position="68"/>
        <end position="78"/>
    </location>
</feature>
<dbReference type="EMBL" id="JBIATK010000006">
    <property type="protein sequence ID" value="MFF4025192.1"/>
    <property type="molecule type" value="Genomic_DNA"/>
</dbReference>
<evidence type="ECO:0000313" key="9">
    <source>
        <dbReference type="EMBL" id="MFF4025192.1"/>
    </source>
</evidence>
<sequence>MSAGKLSSVAVTEFDTAIGRCAMGWTDDGVVRFQLPEIVGVRAPERVESPELAESPGLVGSPARDESAPPADSPDASALMSGMLRRGVDAIASARVRTVEPSGAMAEAIRAIRAHLTGELDDLRWIPVDYRAQPEFHRAVYDITRAIAPGHTLTYGEVAARAGAPGAAQAVGQALGRNPIPLIVPCHRVLAADHGLHGFSAPGGIATKARLLEIERTSGFGEPTLF</sequence>
<dbReference type="PROSITE" id="PS00374">
    <property type="entry name" value="MGMT"/>
    <property type="match status" value="1"/>
</dbReference>
<evidence type="ECO:0000256" key="2">
    <source>
        <dbReference type="ARBA" id="ARBA00022603"/>
    </source>
</evidence>
<protein>
    <submittedName>
        <fullName evidence="9">Methylated-DNA--[protein]-cysteine S-methyltransferase</fullName>
        <ecNumber evidence="9">2.1.1.63</ecNumber>
    </submittedName>
</protein>
<dbReference type="Proteomes" id="UP001602089">
    <property type="component" value="Unassembled WGS sequence"/>
</dbReference>
<keyword evidence="3 9" id="KW-0808">Transferase</keyword>
<dbReference type="CDD" id="cd06445">
    <property type="entry name" value="ATase"/>
    <property type="match status" value="1"/>
</dbReference>
<accession>A0ABW6TH79</accession>
<evidence type="ECO:0000313" key="10">
    <source>
        <dbReference type="Proteomes" id="UP001602089"/>
    </source>
</evidence>
<keyword evidence="5" id="KW-0234">DNA repair</keyword>
<dbReference type="NCBIfam" id="TIGR00589">
    <property type="entry name" value="ogt"/>
    <property type="match status" value="1"/>
</dbReference>
<dbReference type="PANTHER" id="PTHR10815:SF5">
    <property type="entry name" value="METHYLATED-DNA--PROTEIN-CYSTEINE METHYLTRANSFERASE"/>
    <property type="match status" value="1"/>
</dbReference>
<dbReference type="GO" id="GO:0003908">
    <property type="term" value="F:methylated-DNA-[protein]-cysteine S-methyltransferase activity"/>
    <property type="evidence" value="ECO:0007669"/>
    <property type="project" value="UniProtKB-EC"/>
</dbReference>
<name>A0ABW6TH79_9NOCA</name>
<dbReference type="Gene3D" id="1.10.10.10">
    <property type="entry name" value="Winged helix-like DNA-binding domain superfamily/Winged helix DNA-binding domain"/>
    <property type="match status" value="1"/>
</dbReference>
<proteinExistence type="predicted"/>
<dbReference type="InterPro" id="IPR036388">
    <property type="entry name" value="WH-like_DNA-bd_sf"/>
</dbReference>
<organism evidence="9 10">
    <name type="scientific">Nocardia elegans</name>
    <dbReference type="NCBI Taxonomy" id="300029"/>
    <lineage>
        <taxon>Bacteria</taxon>
        <taxon>Bacillati</taxon>
        <taxon>Actinomycetota</taxon>
        <taxon>Actinomycetes</taxon>
        <taxon>Mycobacteriales</taxon>
        <taxon>Nocardiaceae</taxon>
        <taxon>Nocardia</taxon>
    </lineage>
</organism>
<feature type="region of interest" description="Disordered" evidence="7">
    <location>
        <begin position="46"/>
        <end position="78"/>
    </location>
</feature>
<evidence type="ECO:0000259" key="8">
    <source>
        <dbReference type="Pfam" id="PF01035"/>
    </source>
</evidence>
<dbReference type="EC" id="2.1.1.63" evidence="9"/>
<evidence type="ECO:0000256" key="3">
    <source>
        <dbReference type="ARBA" id="ARBA00022679"/>
    </source>
</evidence>
<dbReference type="Pfam" id="PF01035">
    <property type="entry name" value="DNA_binding_1"/>
    <property type="match status" value="1"/>
</dbReference>
<dbReference type="InterPro" id="IPR001497">
    <property type="entry name" value="MethylDNA_cys_MeTrfase_AS"/>
</dbReference>
<dbReference type="PANTHER" id="PTHR10815">
    <property type="entry name" value="METHYLATED-DNA--PROTEIN-CYSTEINE METHYLTRANSFERASE"/>
    <property type="match status" value="1"/>
</dbReference>